<feature type="transmembrane region" description="Helical" evidence="8">
    <location>
        <begin position="6"/>
        <end position="24"/>
    </location>
</feature>
<dbReference type="Pfam" id="PF02714">
    <property type="entry name" value="RSN1_7TM"/>
    <property type="match status" value="1"/>
</dbReference>
<evidence type="ECO:0000259" key="10">
    <source>
        <dbReference type="Pfam" id="PF12621"/>
    </source>
</evidence>
<dbReference type="OrthoDB" id="1076608at2759"/>
<feature type="transmembrane region" description="Helical" evidence="8">
    <location>
        <begin position="572"/>
        <end position="594"/>
    </location>
</feature>
<keyword evidence="14" id="KW-1185">Reference proteome</keyword>
<evidence type="ECO:0000256" key="2">
    <source>
        <dbReference type="ARBA" id="ARBA00007779"/>
    </source>
</evidence>
<evidence type="ECO:0000256" key="1">
    <source>
        <dbReference type="ARBA" id="ARBA00004141"/>
    </source>
</evidence>
<dbReference type="InterPro" id="IPR027815">
    <property type="entry name" value="CSC1/OSCA1-like_cyt"/>
</dbReference>
<name>A0A086T0Y8_HAPC1</name>
<dbReference type="AlphaFoldDB" id="A0A086T0Y8"/>
<dbReference type="GO" id="GO:0005227">
    <property type="term" value="F:calcium-activated cation channel activity"/>
    <property type="evidence" value="ECO:0007669"/>
    <property type="project" value="InterPro"/>
</dbReference>
<dbReference type="InterPro" id="IPR022257">
    <property type="entry name" value="PHM7_ext"/>
</dbReference>
<keyword evidence="3" id="KW-0813">Transport</keyword>
<feature type="transmembrane region" description="Helical" evidence="8">
    <location>
        <begin position="663"/>
        <end position="680"/>
    </location>
</feature>
<feature type="compositionally biased region" description="Polar residues" evidence="7">
    <location>
        <begin position="724"/>
        <end position="733"/>
    </location>
</feature>
<feature type="transmembrane region" description="Helical" evidence="8">
    <location>
        <begin position="384"/>
        <end position="408"/>
    </location>
</feature>
<evidence type="ECO:0000259" key="11">
    <source>
        <dbReference type="Pfam" id="PF13967"/>
    </source>
</evidence>
<dbReference type="EMBL" id="JPKY01000079">
    <property type="protein sequence ID" value="KFH43020.1"/>
    <property type="molecule type" value="Genomic_DNA"/>
</dbReference>
<feature type="transmembrane region" description="Helical" evidence="8">
    <location>
        <begin position="428"/>
        <end position="453"/>
    </location>
</feature>
<dbReference type="Proteomes" id="UP000029964">
    <property type="component" value="Unassembled WGS sequence"/>
</dbReference>
<dbReference type="PANTHER" id="PTHR13018">
    <property type="entry name" value="PROBABLE MEMBRANE PROTEIN DUF221-RELATED"/>
    <property type="match status" value="1"/>
</dbReference>
<feature type="transmembrane region" description="Helical" evidence="8">
    <location>
        <begin position="81"/>
        <end position="103"/>
    </location>
</feature>
<feature type="transmembrane region" description="Helical" evidence="8">
    <location>
        <begin position="600"/>
        <end position="618"/>
    </location>
</feature>
<feature type="transmembrane region" description="Helical" evidence="8">
    <location>
        <begin position="474"/>
        <end position="502"/>
    </location>
</feature>
<dbReference type="Pfam" id="PF12621">
    <property type="entry name" value="PHM7_ext"/>
    <property type="match status" value="1"/>
</dbReference>
<evidence type="ECO:0000256" key="6">
    <source>
        <dbReference type="ARBA" id="ARBA00023136"/>
    </source>
</evidence>
<dbReference type="HOGENOM" id="CLU_002458_2_1_1"/>
<evidence type="ECO:0000313" key="13">
    <source>
        <dbReference type="EMBL" id="KFH43020.1"/>
    </source>
</evidence>
<sequence length="862" mass="97264">MVSTLVPVLIASGAYLAFFLIFRYSQRRFYAPRTYLGSLRESERSPELPKGFFNWVGTFWKIPDAYALQHQSLDAYLFLRFLRVLTTICFVSLVITWVILFPINATGGNNKSQLEILSYSNIDIDTKYNRLYAHTFVGWLVYGFIMYMITRECIFYINVRQAYLLTPQYANRISSRTVLFTAVPDDYLDEARLRQTFGNDAVKHVWIAGETKDLDKLVEERDKTAMKLEKAEIKLLKTVNKERIKAAKKSGQSPDAAPQDQDQDVEQASIAARWITDKQRPSHRLGPLGLVGKKVDTIEWGRSELQQLVPKVETAQSEFIAGNYKRHSAVFVEFHHQSDAQAAFQVVSHHLVLHMAPKLIGVKPQEVIWKNLNIPWWQRIVRRYVAYFLIAILIIFWAIPVGIVGVIAQVNTLKQIPGLTWIDDIPPVILGVVSGLLPSVALAILMSLVPVFMRMFARLAGEVSASRVELFCQNAYFAFQLIQVFLIRTLTDTASTAIVQIANDPGSVFSTLSSAIPTSSNFYISYFILQGLGIAIGVLTQVVGCIVFNVFYKFLTGTPRAKYNKWTSLSALMWGSLLPVYTTIAVISVTYAVIAPLMLFWATVAMALFYLAYRYNILFVSDTQVDTRGLFYPRALQHLFFGIYLAEVCMVGMFAVSKTPGPAVLMAIFLVFTILFHLTLNRSLGPHLYALPRTLQVEEELYQARRLAGSGPEEAVATKEASQEESTNGQSKLKSFVPRLPGGGSAGDVEKKGNFFTKFLKPWIYADYATLRKMVPHEDIVPMPLDYPEEVEANAYWPPAVTSETPVLWIPRDPLGVSRQEVALTGKVIPISDEGCTLDEKNKLQWDAETARPPIWSEKIYY</sequence>
<evidence type="ECO:0000256" key="5">
    <source>
        <dbReference type="ARBA" id="ARBA00022989"/>
    </source>
</evidence>
<evidence type="ECO:0000256" key="8">
    <source>
        <dbReference type="SAM" id="Phobius"/>
    </source>
</evidence>
<feature type="region of interest" description="Disordered" evidence="7">
    <location>
        <begin position="712"/>
        <end position="739"/>
    </location>
</feature>
<dbReference type="Pfam" id="PF14703">
    <property type="entry name" value="PHM7_cyt"/>
    <property type="match status" value="1"/>
</dbReference>
<comment type="caution">
    <text evidence="13">The sequence shown here is derived from an EMBL/GenBank/DDBJ whole genome shotgun (WGS) entry which is preliminary data.</text>
</comment>
<protein>
    <submittedName>
        <fullName evidence="13">Uncharacterized protein</fullName>
    </submittedName>
</protein>
<evidence type="ECO:0000256" key="3">
    <source>
        <dbReference type="ARBA" id="ARBA00022448"/>
    </source>
</evidence>
<evidence type="ECO:0000259" key="12">
    <source>
        <dbReference type="Pfam" id="PF14703"/>
    </source>
</evidence>
<dbReference type="GO" id="GO:0005886">
    <property type="term" value="C:plasma membrane"/>
    <property type="evidence" value="ECO:0007669"/>
    <property type="project" value="TreeGrafter"/>
</dbReference>
<evidence type="ECO:0000313" key="14">
    <source>
        <dbReference type="Proteomes" id="UP000029964"/>
    </source>
</evidence>
<dbReference type="InterPro" id="IPR003864">
    <property type="entry name" value="CSC1/OSCA1-like_7TM"/>
</dbReference>
<organism evidence="13 14">
    <name type="scientific">Hapsidospora chrysogenum (strain ATCC 11550 / CBS 779.69 / DSM 880 / IAM 14645 / JCM 23072 / IMI 49137)</name>
    <name type="common">Acremonium chrysogenum</name>
    <dbReference type="NCBI Taxonomy" id="857340"/>
    <lineage>
        <taxon>Eukaryota</taxon>
        <taxon>Fungi</taxon>
        <taxon>Dikarya</taxon>
        <taxon>Ascomycota</taxon>
        <taxon>Pezizomycotina</taxon>
        <taxon>Sordariomycetes</taxon>
        <taxon>Hypocreomycetidae</taxon>
        <taxon>Hypocreales</taxon>
        <taxon>Bionectriaceae</taxon>
        <taxon>Hapsidospora</taxon>
    </lineage>
</organism>
<feature type="domain" description="CSC1/OSCA1-like cytosolic" evidence="12">
    <location>
        <begin position="175"/>
        <end position="371"/>
    </location>
</feature>
<feature type="domain" description="CSC1/OSCA1-like N-terminal transmembrane" evidence="11">
    <location>
        <begin position="1"/>
        <end position="152"/>
    </location>
</feature>
<comment type="subcellular location">
    <subcellularLocation>
        <location evidence="1">Membrane</location>
        <topology evidence="1">Multi-pass membrane protein</topology>
    </subcellularLocation>
</comment>
<keyword evidence="4 8" id="KW-0812">Transmembrane</keyword>
<evidence type="ECO:0000256" key="4">
    <source>
        <dbReference type="ARBA" id="ARBA00022692"/>
    </source>
</evidence>
<dbReference type="Pfam" id="PF13967">
    <property type="entry name" value="RSN1_TM"/>
    <property type="match status" value="1"/>
</dbReference>
<feature type="domain" description="10TM putative phosphate transporter extracellular tail" evidence="10">
    <location>
        <begin position="759"/>
        <end position="854"/>
    </location>
</feature>
<dbReference type="InterPro" id="IPR045122">
    <property type="entry name" value="Csc1-like"/>
</dbReference>
<proteinExistence type="inferred from homology"/>
<dbReference type="InterPro" id="IPR032880">
    <property type="entry name" value="CSC1/OSCA1-like_N"/>
</dbReference>
<keyword evidence="5 8" id="KW-1133">Transmembrane helix</keyword>
<keyword evidence="6 8" id="KW-0472">Membrane</keyword>
<feature type="transmembrane region" description="Helical" evidence="8">
    <location>
        <begin position="522"/>
        <end position="551"/>
    </location>
</feature>
<dbReference type="PANTHER" id="PTHR13018:SF26">
    <property type="entry name" value="DOMAIN PROTEIN, PUTATIVE (AFU_ORTHOLOGUE AFUA_5G10920)-RELATED"/>
    <property type="match status" value="1"/>
</dbReference>
<feature type="transmembrane region" description="Helical" evidence="8">
    <location>
        <begin position="131"/>
        <end position="150"/>
    </location>
</feature>
<reference evidence="14" key="1">
    <citation type="journal article" date="2014" name="Genome Announc.">
        <title>Genome sequence and annotation of Acremonium chrysogenum, producer of the beta-lactam antibiotic cephalosporin C.</title>
        <authorList>
            <person name="Terfehr D."/>
            <person name="Dahlmann T.A."/>
            <person name="Specht T."/>
            <person name="Zadra I."/>
            <person name="Kuernsteiner H."/>
            <person name="Kueck U."/>
        </authorList>
    </citation>
    <scope>NUCLEOTIDE SEQUENCE [LARGE SCALE GENOMIC DNA]</scope>
    <source>
        <strain evidence="14">ATCC 11550 / CBS 779.69 / DSM 880 / IAM 14645 / JCM 23072 / IMI 49137</strain>
    </source>
</reference>
<evidence type="ECO:0000259" key="9">
    <source>
        <dbReference type="Pfam" id="PF02714"/>
    </source>
</evidence>
<feature type="transmembrane region" description="Helical" evidence="8">
    <location>
        <begin position="639"/>
        <end position="657"/>
    </location>
</feature>
<gene>
    <name evidence="13" type="ORF">ACRE_062400</name>
</gene>
<evidence type="ECO:0000256" key="7">
    <source>
        <dbReference type="SAM" id="MobiDB-lite"/>
    </source>
</evidence>
<feature type="domain" description="CSC1/OSCA1-like 7TM region" evidence="9">
    <location>
        <begin position="382"/>
        <end position="654"/>
    </location>
</feature>
<comment type="similarity">
    <text evidence="2">Belongs to the CSC1 (TC 1.A.17) family.</text>
</comment>
<accession>A0A086T0Y8</accession>